<gene>
    <name evidence="12" type="ORF">SAMN05660649_02479</name>
</gene>
<accession>A0A1I2U3H7</accession>
<feature type="domain" description="Peptidase M48" evidence="10">
    <location>
        <begin position="209"/>
        <end position="408"/>
    </location>
</feature>
<evidence type="ECO:0000256" key="9">
    <source>
        <dbReference type="SAM" id="Phobius"/>
    </source>
</evidence>
<protein>
    <submittedName>
        <fullName evidence="12">STE24 endopeptidase</fullName>
    </submittedName>
</protein>
<feature type="transmembrane region" description="Helical" evidence="9">
    <location>
        <begin position="56"/>
        <end position="80"/>
    </location>
</feature>
<evidence type="ECO:0000256" key="5">
    <source>
        <dbReference type="ARBA" id="ARBA00023049"/>
    </source>
</evidence>
<keyword evidence="9" id="KW-1133">Transmembrane helix</keyword>
<keyword evidence="5 8" id="KW-0482">Metalloprotease</keyword>
<evidence type="ECO:0000256" key="1">
    <source>
        <dbReference type="ARBA" id="ARBA00022670"/>
    </source>
</evidence>
<dbReference type="GO" id="GO:0046872">
    <property type="term" value="F:metal ion binding"/>
    <property type="evidence" value="ECO:0007669"/>
    <property type="project" value="UniProtKB-KW"/>
</dbReference>
<dbReference type="AlphaFoldDB" id="A0A1I2U3H7"/>
<dbReference type="STRING" id="341036.SAMN05660649_02479"/>
<dbReference type="Pfam" id="PF16491">
    <property type="entry name" value="Peptidase_M48_N"/>
    <property type="match status" value="1"/>
</dbReference>
<feature type="domain" description="CAAX prenyl protease 1 N-terminal" evidence="11">
    <location>
        <begin position="41"/>
        <end position="205"/>
    </location>
</feature>
<evidence type="ECO:0000256" key="4">
    <source>
        <dbReference type="ARBA" id="ARBA00022833"/>
    </source>
</evidence>
<keyword evidence="1 8" id="KW-0645">Protease</keyword>
<evidence type="ECO:0000259" key="11">
    <source>
        <dbReference type="Pfam" id="PF16491"/>
    </source>
</evidence>
<evidence type="ECO:0000259" key="10">
    <source>
        <dbReference type="Pfam" id="PF01435"/>
    </source>
</evidence>
<evidence type="ECO:0000256" key="7">
    <source>
        <dbReference type="PIRSR" id="PIRSR627057-2"/>
    </source>
</evidence>
<sequence>MGVIKLQLKINGLWLLLIVAAGFFCLLYIWFTLFPGRVNPEVLNYFSEQQVHDGRAYSFVPGLLFALSFLAQAAFLIWLVFGGRAVAISRFFQQITGRSIWSYVLFFLVLWLILKLISLPFDLYTSFFWQHHWGFSTQTLGAWWSDYIKSSGLELVLSAAGVAILFGIIGRWPSFWWLITAALVSLWLVLQSLLWPVLISPLFNRFEPVRDPEVTAMVQQLAQKARLPVDQVLVMDASKRTTRANAYFTGLFGTKRIVLYDNLLSDYPMNQVKAVVAHEMAHWKQGHIIKGLLMGVAANFLIWLVLFLVLRSMVPSAGYYPPYTWAVILLFFLLVSFVGSPLQNYFSRGMEREADRVSVMLTGDVPGAVQLEVNLAVKNLSDVSPPNFIRWFSYSHPPALTRISDIKQEGRELK</sequence>
<reference evidence="13" key="1">
    <citation type="submission" date="2016-10" db="EMBL/GenBank/DDBJ databases">
        <authorList>
            <person name="Varghese N."/>
            <person name="Submissions S."/>
        </authorList>
    </citation>
    <scope>NUCLEOTIDE SEQUENCE [LARGE SCALE GENOMIC DNA]</scope>
    <source>
        <strain evidence="13">DSM 17038</strain>
    </source>
</reference>
<dbReference type="InterPro" id="IPR001915">
    <property type="entry name" value="Peptidase_M48"/>
</dbReference>
<evidence type="ECO:0000256" key="3">
    <source>
        <dbReference type="ARBA" id="ARBA00022801"/>
    </source>
</evidence>
<keyword evidence="9" id="KW-0812">Transmembrane</keyword>
<keyword evidence="2 7" id="KW-0479">Metal-binding</keyword>
<feature type="transmembrane region" description="Helical" evidence="9">
    <location>
        <begin position="288"/>
        <end position="310"/>
    </location>
</feature>
<feature type="transmembrane region" description="Helical" evidence="9">
    <location>
        <begin position="100"/>
        <end position="121"/>
    </location>
</feature>
<feature type="binding site" evidence="7">
    <location>
        <position position="282"/>
    </location>
    <ligand>
        <name>Zn(2+)</name>
        <dbReference type="ChEBI" id="CHEBI:29105"/>
        <note>catalytic</note>
    </ligand>
</feature>
<keyword evidence="9" id="KW-0472">Membrane</keyword>
<feature type="active site" description="Proton donor" evidence="6">
    <location>
        <position position="355"/>
    </location>
</feature>
<feature type="transmembrane region" description="Helical" evidence="9">
    <location>
        <begin position="175"/>
        <end position="198"/>
    </location>
</feature>
<dbReference type="GO" id="GO:0071586">
    <property type="term" value="P:CAAX-box protein processing"/>
    <property type="evidence" value="ECO:0007669"/>
    <property type="project" value="InterPro"/>
</dbReference>
<keyword evidence="13" id="KW-1185">Reference proteome</keyword>
<evidence type="ECO:0000256" key="8">
    <source>
        <dbReference type="RuleBase" id="RU003983"/>
    </source>
</evidence>
<keyword evidence="3 8" id="KW-0378">Hydrolase</keyword>
<evidence type="ECO:0000313" key="12">
    <source>
        <dbReference type="EMBL" id="SFG71624.1"/>
    </source>
</evidence>
<dbReference type="GO" id="GO:0004222">
    <property type="term" value="F:metalloendopeptidase activity"/>
    <property type="evidence" value="ECO:0007669"/>
    <property type="project" value="InterPro"/>
</dbReference>
<feature type="binding site" evidence="7">
    <location>
        <position position="278"/>
    </location>
    <ligand>
        <name>Zn(2+)</name>
        <dbReference type="ChEBI" id="CHEBI:29105"/>
        <note>catalytic</note>
    </ligand>
</feature>
<feature type="transmembrane region" description="Helical" evidence="9">
    <location>
        <begin position="12"/>
        <end position="36"/>
    </location>
</feature>
<dbReference type="Pfam" id="PF01435">
    <property type="entry name" value="Peptidase_M48"/>
    <property type="match status" value="1"/>
</dbReference>
<name>A0A1I2U3H7_9FIRM</name>
<dbReference type="InterPro" id="IPR032456">
    <property type="entry name" value="Peptidase_M48_N"/>
</dbReference>
<evidence type="ECO:0000256" key="2">
    <source>
        <dbReference type="ARBA" id="ARBA00022723"/>
    </source>
</evidence>
<dbReference type="InterPro" id="IPR027057">
    <property type="entry name" value="CAXX_Prtase_1"/>
</dbReference>
<feature type="active site" evidence="6">
    <location>
        <position position="279"/>
    </location>
</feature>
<dbReference type="Gene3D" id="3.30.2010.10">
    <property type="entry name" value="Metalloproteases ('zincins'), catalytic domain"/>
    <property type="match status" value="1"/>
</dbReference>
<proteinExistence type="inferred from homology"/>
<dbReference type="PANTHER" id="PTHR10120">
    <property type="entry name" value="CAAX PRENYL PROTEASE 1"/>
    <property type="match status" value="1"/>
</dbReference>
<dbReference type="CDD" id="cd07343">
    <property type="entry name" value="M48A_Zmpste24p_like"/>
    <property type="match status" value="1"/>
</dbReference>
<dbReference type="EMBL" id="FOOX01000008">
    <property type="protein sequence ID" value="SFG71624.1"/>
    <property type="molecule type" value="Genomic_DNA"/>
</dbReference>
<dbReference type="Proteomes" id="UP000199337">
    <property type="component" value="Unassembled WGS sequence"/>
</dbReference>
<evidence type="ECO:0000313" key="13">
    <source>
        <dbReference type="Proteomes" id="UP000199337"/>
    </source>
</evidence>
<evidence type="ECO:0000256" key="6">
    <source>
        <dbReference type="PIRSR" id="PIRSR627057-1"/>
    </source>
</evidence>
<keyword evidence="4 7" id="KW-0862">Zinc</keyword>
<feature type="transmembrane region" description="Helical" evidence="9">
    <location>
        <begin position="322"/>
        <end position="342"/>
    </location>
</feature>
<comment type="cofactor">
    <cofactor evidence="7 8">
        <name>Zn(2+)</name>
        <dbReference type="ChEBI" id="CHEBI:29105"/>
    </cofactor>
    <text evidence="7 8">Binds 1 zinc ion per subunit.</text>
</comment>
<organism evidence="12 13">
    <name type="scientific">Desulfotruncus arcticus DSM 17038</name>
    <dbReference type="NCBI Taxonomy" id="1121424"/>
    <lineage>
        <taxon>Bacteria</taxon>
        <taxon>Bacillati</taxon>
        <taxon>Bacillota</taxon>
        <taxon>Clostridia</taxon>
        <taxon>Eubacteriales</taxon>
        <taxon>Desulfallaceae</taxon>
        <taxon>Desulfotruncus</taxon>
    </lineage>
</organism>
<feature type="binding site" evidence="7">
    <location>
        <position position="351"/>
    </location>
    <ligand>
        <name>Zn(2+)</name>
        <dbReference type="ChEBI" id="CHEBI:29105"/>
        <note>catalytic</note>
    </ligand>
</feature>
<comment type="similarity">
    <text evidence="8">Belongs to the peptidase M48 family.</text>
</comment>